<dbReference type="InterPro" id="IPR016195">
    <property type="entry name" value="Pol/histidinol_Pase-like"/>
</dbReference>
<dbReference type="Pfam" id="PF02811">
    <property type="entry name" value="PHP"/>
    <property type="match status" value="1"/>
</dbReference>
<dbReference type="GO" id="GO:0003887">
    <property type="term" value="F:DNA-directed DNA polymerase activity"/>
    <property type="evidence" value="ECO:0007669"/>
    <property type="project" value="UniProtKB-KW"/>
</dbReference>
<keyword evidence="6" id="KW-0548">Nucleotidyltransferase</keyword>
<evidence type="ECO:0000256" key="2">
    <source>
        <dbReference type="ARBA" id="ARBA00009496"/>
    </source>
</evidence>
<reference evidence="12" key="2">
    <citation type="submission" date="2020-09" db="EMBL/GenBank/DDBJ databases">
        <authorList>
            <person name="Sun Q."/>
            <person name="Zhou Y."/>
        </authorList>
    </citation>
    <scope>NUCLEOTIDE SEQUENCE</scope>
    <source>
        <strain evidence="12">CGMCC 1.12153</strain>
    </source>
</reference>
<dbReference type="AlphaFoldDB" id="A0A917AY60"/>
<dbReference type="RefSeq" id="WP_188375481.1">
    <property type="nucleotide sequence ID" value="NZ_BMEL01000001.1"/>
</dbReference>
<dbReference type="GO" id="GO:0003676">
    <property type="term" value="F:nucleic acid binding"/>
    <property type="evidence" value="ECO:0007669"/>
    <property type="project" value="InterPro"/>
</dbReference>
<evidence type="ECO:0000256" key="3">
    <source>
        <dbReference type="ARBA" id="ARBA00012417"/>
    </source>
</evidence>
<dbReference type="SMART" id="SM00481">
    <property type="entry name" value="POLIIIAc"/>
    <property type="match status" value="1"/>
</dbReference>
<protein>
    <recommendedName>
        <fullName evidence="4">DNA polymerase III subunit alpha</fullName>
        <ecNumber evidence="3">2.7.7.7</ecNumber>
    </recommendedName>
</protein>
<comment type="caution">
    <text evidence="12">The sequence shown here is derived from an EMBL/GenBank/DDBJ whole genome shotgun (WGS) entry which is preliminary data.</text>
</comment>
<dbReference type="InterPro" id="IPR011708">
    <property type="entry name" value="DNA_pol3_alpha_NTPase_dom"/>
</dbReference>
<dbReference type="CDD" id="cd04485">
    <property type="entry name" value="DnaE_OBF"/>
    <property type="match status" value="1"/>
</dbReference>
<dbReference type="InterPro" id="IPR003141">
    <property type="entry name" value="Pol/His_phosphatase_N"/>
</dbReference>
<reference evidence="12" key="1">
    <citation type="journal article" date="2014" name="Int. J. Syst. Evol. Microbiol.">
        <title>Complete genome sequence of Corynebacterium casei LMG S-19264T (=DSM 44701T), isolated from a smear-ripened cheese.</title>
        <authorList>
            <consortium name="US DOE Joint Genome Institute (JGI-PGF)"/>
            <person name="Walter F."/>
            <person name="Albersmeier A."/>
            <person name="Kalinowski J."/>
            <person name="Ruckert C."/>
        </authorList>
    </citation>
    <scope>NUCLEOTIDE SEQUENCE</scope>
    <source>
        <strain evidence="12">CGMCC 1.12153</strain>
    </source>
</reference>
<evidence type="ECO:0000256" key="8">
    <source>
        <dbReference type="ARBA" id="ARBA00022932"/>
    </source>
</evidence>
<dbReference type="EC" id="2.7.7.7" evidence="3"/>
<evidence type="ECO:0000256" key="5">
    <source>
        <dbReference type="ARBA" id="ARBA00022679"/>
    </source>
</evidence>
<dbReference type="NCBIfam" id="TIGR00594">
    <property type="entry name" value="polc"/>
    <property type="match status" value="1"/>
</dbReference>
<keyword evidence="7" id="KW-0235">DNA replication</keyword>
<dbReference type="GO" id="GO:0005737">
    <property type="term" value="C:cytoplasm"/>
    <property type="evidence" value="ECO:0007669"/>
    <property type="project" value="UniProtKB-SubCell"/>
</dbReference>
<dbReference type="NCBIfam" id="NF004226">
    <property type="entry name" value="PRK05673.1"/>
    <property type="match status" value="1"/>
</dbReference>
<keyword evidence="13" id="KW-1185">Reference proteome</keyword>
<comment type="subcellular location">
    <subcellularLocation>
        <location evidence="1">Cytoplasm</location>
    </subcellularLocation>
</comment>
<evidence type="ECO:0000259" key="11">
    <source>
        <dbReference type="SMART" id="SM00481"/>
    </source>
</evidence>
<sequence length="1112" mass="127531">MSYAHLQVHSGYSLMNSTIQIPLLVQQAKKLGFTSLALTDNDVLSGAISFYQKCREEGIKPIIGLRLAVSFKNERIPVTLLAKNKKGYEALLRLSTKAHIEEEELQLNDFTPSADDLVAVITVSDTSWGSSILHKSFNRVEEEVEEWRHIFKNFYLGVKDHGVQAEKQLHPELKDWTDTLQIPVTVMNPVKYLEKEDAEAYHCLRAMAQNEPEQENRDTYQDHQYLKSPSEMETYFKGWWPEVLENNKAIVDLCEVELELNQTLLPSYPVPKGESADHYLRKLCLDNLKVKYPKGDVNAQQRLDHELEVITSMNFSDYFLIVWDFIDYARNEGIEAGPGRGSAAGSIVSYLLGITQVDPLAYDLLFERFLNPERITMPDIDIDFPDDRRDEVIEYVANKYGQDHVAQICTFGTFATRSVLRELFKVLRIDESDAAFILKQLPGGTSHSLKTAVQQSEPLKDYIRSSPQLIKLFRVASKLEGLPRHVSTHAAGVVISEHPLMNYTALMQGQGEVLLTQMAMGDLENIGLLKMDFLGLRNLSLLRRMESKIRSYKQADFRYSKVNLNDRKTFDLLQQGRTNGVFQLESQGMKSVLRRLQPSHFEDVVAVNALYRPGPMEYIPVYIKRKHNLEKVSYPHHVLQPILQKTFGVLVYQEQIMQVAQKVAGYSLGEADLLRRAVSKKQKDVLEHQQEQFVTRSMRNGHEREVAVQLFQWIVKFSNYGFNRSHAVAYSFISYQLAYIKAHFPSVFMAELINSTLGDKEKLASYVREAKELQLKVRPPSVNHSYPYAADEQGAIRLGFLSIKGIGYSAAQAIVEERKKGKYKSLHDFCLRLQAKEISRNILEVLIISGAFDELQQNRASLLASIDQALEQGELFREFQDLPELFYQDLEIEGHVTSTEPFPILKQLSLEKEVLGTYLSNHPLEAHRDNLTADGYLTLRESSQLKSKRSVQTAAVVDEVKEIRTKRGDPMAFLTISDETDEMEAVLFPDVYRGVKQWLKDNQLVVIQGNISERNEKSQWIINHISNFNNVNLSSEKKRLFIKTTKKEEQLLLERLRKVASYFPGNTEVIVFVEEDRKTYQLDDSYQLKPTEACLRKLYEFFGEESVVLKKE</sequence>
<dbReference type="GO" id="GO:0006260">
    <property type="term" value="P:DNA replication"/>
    <property type="evidence" value="ECO:0007669"/>
    <property type="project" value="UniProtKB-KW"/>
</dbReference>
<evidence type="ECO:0000256" key="4">
    <source>
        <dbReference type="ARBA" id="ARBA00019114"/>
    </source>
</evidence>
<dbReference type="InterPro" id="IPR012340">
    <property type="entry name" value="NA-bd_OB-fold"/>
</dbReference>
<evidence type="ECO:0000313" key="13">
    <source>
        <dbReference type="Proteomes" id="UP000660110"/>
    </source>
</evidence>
<comment type="function">
    <text evidence="9">DNA polymerase III is a complex, multichain enzyme responsible for most of the replicative synthesis in bacteria. This DNA polymerase also exhibits 3' to 5' exonuclease activity. The alpha chain is the DNA polymerase.</text>
</comment>
<dbReference type="EMBL" id="BMEL01000001">
    <property type="protein sequence ID" value="GGF06180.1"/>
    <property type="molecule type" value="Genomic_DNA"/>
</dbReference>
<accession>A0A917AY60</accession>
<dbReference type="Proteomes" id="UP000660110">
    <property type="component" value="Unassembled WGS sequence"/>
</dbReference>
<dbReference type="InterPro" id="IPR004805">
    <property type="entry name" value="DnaE2/DnaE/PolC"/>
</dbReference>
<evidence type="ECO:0000313" key="12">
    <source>
        <dbReference type="EMBL" id="GGF06180.1"/>
    </source>
</evidence>
<dbReference type="Gene3D" id="1.10.150.870">
    <property type="match status" value="1"/>
</dbReference>
<dbReference type="Gene3D" id="3.20.20.140">
    <property type="entry name" value="Metal-dependent hydrolases"/>
    <property type="match status" value="1"/>
</dbReference>
<dbReference type="Pfam" id="PF17657">
    <property type="entry name" value="DNA_pol3_finger"/>
    <property type="match status" value="1"/>
</dbReference>
<dbReference type="InterPro" id="IPR004013">
    <property type="entry name" value="PHP_dom"/>
</dbReference>
<organism evidence="12 13">
    <name type="scientific">Halobacillus andaensis</name>
    <dbReference type="NCBI Taxonomy" id="1176239"/>
    <lineage>
        <taxon>Bacteria</taxon>
        <taxon>Bacillati</taxon>
        <taxon>Bacillota</taxon>
        <taxon>Bacilli</taxon>
        <taxon>Bacillales</taxon>
        <taxon>Bacillaceae</taxon>
        <taxon>Halobacillus</taxon>
    </lineage>
</organism>
<keyword evidence="5" id="KW-0808">Transferase</keyword>
<dbReference type="InterPro" id="IPR004365">
    <property type="entry name" value="NA-bd_OB_tRNA"/>
</dbReference>
<dbReference type="Gene3D" id="1.10.10.1600">
    <property type="entry name" value="Bacterial DNA polymerase III alpha subunit, thumb domain"/>
    <property type="match status" value="1"/>
</dbReference>
<name>A0A917AY60_HALAA</name>
<gene>
    <name evidence="12" type="primary">dnaE</name>
    <name evidence="12" type="ORF">GCM10010954_00700</name>
</gene>
<evidence type="ECO:0000256" key="1">
    <source>
        <dbReference type="ARBA" id="ARBA00004496"/>
    </source>
</evidence>
<comment type="catalytic activity">
    <reaction evidence="10">
        <text>DNA(n) + a 2'-deoxyribonucleoside 5'-triphosphate = DNA(n+1) + diphosphate</text>
        <dbReference type="Rhea" id="RHEA:22508"/>
        <dbReference type="Rhea" id="RHEA-COMP:17339"/>
        <dbReference type="Rhea" id="RHEA-COMP:17340"/>
        <dbReference type="ChEBI" id="CHEBI:33019"/>
        <dbReference type="ChEBI" id="CHEBI:61560"/>
        <dbReference type="ChEBI" id="CHEBI:173112"/>
        <dbReference type="EC" id="2.7.7.7"/>
    </reaction>
</comment>
<dbReference type="Gene3D" id="2.40.50.140">
    <property type="entry name" value="Nucleic acid-binding proteins"/>
    <property type="match status" value="1"/>
</dbReference>
<feature type="domain" description="Polymerase/histidinol phosphatase N-terminal" evidence="11">
    <location>
        <begin position="4"/>
        <end position="71"/>
    </location>
</feature>
<dbReference type="Pfam" id="PF14579">
    <property type="entry name" value="HHH_6"/>
    <property type="match status" value="1"/>
</dbReference>
<evidence type="ECO:0000256" key="10">
    <source>
        <dbReference type="ARBA" id="ARBA00049244"/>
    </source>
</evidence>
<keyword evidence="8" id="KW-0239">DNA-directed DNA polymerase</keyword>
<dbReference type="InterPro" id="IPR041931">
    <property type="entry name" value="DNA_pol3_alpha_thumb_dom"/>
</dbReference>
<proteinExistence type="inferred from homology"/>
<evidence type="ECO:0000256" key="9">
    <source>
        <dbReference type="ARBA" id="ARBA00025611"/>
    </source>
</evidence>
<dbReference type="Pfam" id="PF07733">
    <property type="entry name" value="DNA_pol3_alpha"/>
    <property type="match status" value="1"/>
</dbReference>
<dbReference type="GO" id="GO:0008408">
    <property type="term" value="F:3'-5' exonuclease activity"/>
    <property type="evidence" value="ECO:0007669"/>
    <property type="project" value="InterPro"/>
</dbReference>
<dbReference type="SUPFAM" id="SSF89550">
    <property type="entry name" value="PHP domain-like"/>
    <property type="match status" value="1"/>
</dbReference>
<dbReference type="InterPro" id="IPR040982">
    <property type="entry name" value="DNA_pol3_finger"/>
</dbReference>
<dbReference type="SUPFAM" id="SSF160975">
    <property type="entry name" value="AF1531-like"/>
    <property type="match status" value="1"/>
</dbReference>
<dbReference type="InterPro" id="IPR029460">
    <property type="entry name" value="DNAPol_HHH"/>
</dbReference>
<dbReference type="Pfam" id="PF01336">
    <property type="entry name" value="tRNA_anti-codon"/>
    <property type="match status" value="1"/>
</dbReference>
<dbReference type="PANTHER" id="PTHR32294:SF0">
    <property type="entry name" value="DNA POLYMERASE III SUBUNIT ALPHA"/>
    <property type="match status" value="1"/>
</dbReference>
<comment type="similarity">
    <text evidence="2">Belongs to the DNA polymerase type-C family. DnaE subfamily.</text>
</comment>
<dbReference type="PANTHER" id="PTHR32294">
    <property type="entry name" value="DNA POLYMERASE III SUBUNIT ALPHA"/>
    <property type="match status" value="1"/>
</dbReference>
<evidence type="ECO:0000256" key="6">
    <source>
        <dbReference type="ARBA" id="ARBA00022695"/>
    </source>
</evidence>
<evidence type="ECO:0000256" key="7">
    <source>
        <dbReference type="ARBA" id="ARBA00022705"/>
    </source>
</evidence>